<comment type="caution">
    <text evidence="3">The sequence shown here is derived from an EMBL/GenBank/DDBJ whole genome shotgun (WGS) entry which is preliminary data.</text>
</comment>
<keyword evidence="4" id="KW-1185">Reference proteome</keyword>
<sequence length="397" mass="42482">MKKTCTLLTCLLLGAGAMAQSQLPNANFENWSVDADGHDSLNNWSSSNKVVMYPVVSLRKTTDHYQGAYAAKVSTVPFGFVQYSTLGILVNGDAEFTYGGGGGGSNVEYASGGGTPINIKPSELKGYYKYVTGAASDKGLAKVLATRYNTATGKRDTVSYATYQFMPQPNYTAFSITLPDLKPGITPDTITTIFYSSDVSTLPNTGVFSDLFLDSMTLVKQPAPPVADFTADVTTGTTSTVVSFTDNSTNTPTTRTWTFTPNTVAYQGSSTATSANPVVKFTAPGNYTVKLDVSNADGSDSKTKTNYIQIQNGTGIEDILAGTEPFFSPNPAIDHIRLTPACMGAALQLHDVYGKTVLRVEKVSQINLDLSGLPTGMYFLTLTSKEKHHTAKLLIRQ</sequence>
<dbReference type="EMBL" id="PYGD01000010">
    <property type="protein sequence ID" value="PSK89751.1"/>
    <property type="molecule type" value="Genomic_DNA"/>
</dbReference>
<evidence type="ECO:0000259" key="2">
    <source>
        <dbReference type="PROSITE" id="PS50093"/>
    </source>
</evidence>
<dbReference type="InterPro" id="IPR038653">
    <property type="entry name" value="Put_CMD_sf"/>
</dbReference>
<dbReference type="SUPFAM" id="SSF49299">
    <property type="entry name" value="PKD domain"/>
    <property type="match status" value="1"/>
</dbReference>
<protein>
    <submittedName>
        <fullName evidence="3">Putative secreted protein (Por secretion system target)</fullName>
    </submittedName>
</protein>
<name>A0A2P8CXQ1_9BACT</name>
<dbReference type="SMART" id="SM00089">
    <property type="entry name" value="PKD"/>
    <property type="match status" value="1"/>
</dbReference>
<dbReference type="Pfam" id="PF18911">
    <property type="entry name" value="PKD_4"/>
    <property type="match status" value="1"/>
</dbReference>
<dbReference type="RefSeq" id="WP_106524561.1">
    <property type="nucleotide sequence ID" value="NZ_PYGD01000010.1"/>
</dbReference>
<feature type="chain" id="PRO_5015161264" evidence="1">
    <location>
        <begin position="20"/>
        <end position="397"/>
    </location>
</feature>
<gene>
    <name evidence="3" type="ORF">B0I18_11050</name>
</gene>
<dbReference type="InterPro" id="IPR035986">
    <property type="entry name" value="PKD_dom_sf"/>
</dbReference>
<evidence type="ECO:0000256" key="1">
    <source>
        <dbReference type="SAM" id="SignalP"/>
    </source>
</evidence>
<dbReference type="PROSITE" id="PS50093">
    <property type="entry name" value="PKD"/>
    <property type="match status" value="1"/>
</dbReference>
<dbReference type="Gene3D" id="2.60.40.10">
    <property type="entry name" value="Immunoglobulins"/>
    <property type="match status" value="1"/>
</dbReference>
<organism evidence="3 4">
    <name type="scientific">Taibaiella chishuiensis</name>
    <dbReference type="NCBI Taxonomy" id="1434707"/>
    <lineage>
        <taxon>Bacteria</taxon>
        <taxon>Pseudomonadati</taxon>
        <taxon>Bacteroidota</taxon>
        <taxon>Chitinophagia</taxon>
        <taxon>Chitinophagales</taxon>
        <taxon>Chitinophagaceae</taxon>
        <taxon>Taibaiella</taxon>
    </lineage>
</organism>
<dbReference type="Proteomes" id="UP000240572">
    <property type="component" value="Unassembled WGS sequence"/>
</dbReference>
<dbReference type="InterPro" id="IPR013783">
    <property type="entry name" value="Ig-like_fold"/>
</dbReference>
<dbReference type="Pfam" id="PF18962">
    <property type="entry name" value="Por_Secre_tail"/>
    <property type="match status" value="1"/>
</dbReference>
<evidence type="ECO:0000313" key="4">
    <source>
        <dbReference type="Proteomes" id="UP000240572"/>
    </source>
</evidence>
<dbReference type="NCBIfam" id="TIGR04183">
    <property type="entry name" value="Por_Secre_tail"/>
    <property type="match status" value="1"/>
</dbReference>
<dbReference type="InterPro" id="IPR022409">
    <property type="entry name" value="PKD/Chitinase_dom"/>
</dbReference>
<dbReference type="InterPro" id="IPR000601">
    <property type="entry name" value="PKD_dom"/>
</dbReference>
<dbReference type="CDD" id="cd00146">
    <property type="entry name" value="PKD"/>
    <property type="match status" value="1"/>
</dbReference>
<reference evidence="3 4" key="1">
    <citation type="submission" date="2018-03" db="EMBL/GenBank/DDBJ databases">
        <title>Genomic Encyclopedia of Type Strains, Phase III (KMG-III): the genomes of soil and plant-associated and newly described type strains.</title>
        <authorList>
            <person name="Whitman W."/>
        </authorList>
    </citation>
    <scope>NUCLEOTIDE SEQUENCE [LARGE SCALE GENOMIC DNA]</scope>
    <source>
        <strain evidence="3 4">CGMCC 1.12700</strain>
    </source>
</reference>
<dbReference type="Gene3D" id="2.60.120.890">
    <property type="entry name" value="BT2081, beta-jelly-roll domain"/>
    <property type="match status" value="1"/>
</dbReference>
<keyword evidence="1" id="KW-0732">Signal</keyword>
<feature type="signal peptide" evidence="1">
    <location>
        <begin position="1"/>
        <end position="19"/>
    </location>
</feature>
<dbReference type="OrthoDB" id="6395291at2"/>
<accession>A0A2P8CXQ1</accession>
<evidence type="ECO:0000313" key="3">
    <source>
        <dbReference type="EMBL" id="PSK89751.1"/>
    </source>
</evidence>
<dbReference type="AlphaFoldDB" id="A0A2P8CXQ1"/>
<proteinExistence type="predicted"/>
<dbReference type="InterPro" id="IPR026444">
    <property type="entry name" value="Secre_tail"/>
</dbReference>
<feature type="domain" description="PKD" evidence="2">
    <location>
        <begin position="225"/>
        <end position="315"/>
    </location>
</feature>